<protein>
    <submittedName>
        <fullName evidence="1">Uncharacterized protein</fullName>
    </submittedName>
</protein>
<accession>A0A4Z0GPB5</accession>
<organism evidence="1 2">
    <name type="scientific">Sporolactobacillus shoreae</name>
    <dbReference type="NCBI Taxonomy" id="1465501"/>
    <lineage>
        <taxon>Bacteria</taxon>
        <taxon>Bacillati</taxon>
        <taxon>Bacillota</taxon>
        <taxon>Bacilli</taxon>
        <taxon>Bacillales</taxon>
        <taxon>Sporolactobacillaceae</taxon>
        <taxon>Sporolactobacillus</taxon>
    </lineage>
</organism>
<gene>
    <name evidence="1" type="ORF">E4665_06795</name>
</gene>
<evidence type="ECO:0000313" key="2">
    <source>
        <dbReference type="Proteomes" id="UP000298347"/>
    </source>
</evidence>
<dbReference type="OrthoDB" id="2990969at2"/>
<evidence type="ECO:0000313" key="1">
    <source>
        <dbReference type="EMBL" id="TGA99020.1"/>
    </source>
</evidence>
<dbReference type="AlphaFoldDB" id="A0A4Z0GPB5"/>
<name>A0A4Z0GPB5_9BACL</name>
<comment type="caution">
    <text evidence="1">The sequence shown here is derived from an EMBL/GenBank/DDBJ whole genome shotgun (WGS) entry which is preliminary data.</text>
</comment>
<dbReference type="Proteomes" id="UP000298347">
    <property type="component" value="Unassembled WGS sequence"/>
</dbReference>
<keyword evidence="2" id="KW-1185">Reference proteome</keyword>
<dbReference type="EMBL" id="SRJD01000005">
    <property type="protein sequence ID" value="TGA99020.1"/>
    <property type="molecule type" value="Genomic_DNA"/>
</dbReference>
<sequence length="81" mass="9687">MYQNKLDHLAAIKDYIGEEQYRLCAAAILTEHYIKSMRIRTRNIRKMQLFEIVNLHLRFLGIEEVSYSFIRLRADRDKQAG</sequence>
<reference evidence="1 2" key="1">
    <citation type="journal article" date="2015" name="Int. J. Syst. Evol. Microbiol.">
        <title>Sporolactobacillus shoreae sp. nov. and Sporolactobacillus spathodeae sp. nov., two spore-forming lactic acid bacteria isolated from tree barks in Thailand.</title>
        <authorList>
            <person name="Thamacharoensuk T."/>
            <person name="Kitahara M."/>
            <person name="Ohkuma M."/>
            <person name="Thongchul N."/>
            <person name="Tanasupawat S."/>
        </authorList>
    </citation>
    <scope>NUCLEOTIDE SEQUENCE [LARGE SCALE GENOMIC DNA]</scope>
    <source>
        <strain evidence="1 2">BK92</strain>
    </source>
</reference>
<proteinExistence type="predicted"/>
<dbReference type="RefSeq" id="WP_135348040.1">
    <property type="nucleotide sequence ID" value="NZ_SRJD01000005.1"/>
</dbReference>